<dbReference type="eggNOG" id="arCOG10297">
    <property type="taxonomic scope" value="Archaea"/>
</dbReference>
<comment type="caution">
    <text evidence="1">The sequence shown here is derived from an EMBL/GenBank/DDBJ whole genome shotgun (WGS) entry which is preliminary data.</text>
</comment>
<keyword evidence="2" id="KW-1185">Reference proteome</keyword>
<proteinExistence type="predicted"/>
<evidence type="ECO:0000313" key="2">
    <source>
        <dbReference type="Proteomes" id="UP000011688"/>
    </source>
</evidence>
<dbReference type="EMBL" id="AOIB01000021">
    <property type="protein sequence ID" value="ELY57981.1"/>
    <property type="molecule type" value="Genomic_DNA"/>
</dbReference>
<dbReference type="PATRIC" id="fig|1227497.3.peg.1917"/>
<name>L9X975_9EURY</name>
<organism evidence="1 2">
    <name type="scientific">Natronococcus amylolyticus DSM 10524</name>
    <dbReference type="NCBI Taxonomy" id="1227497"/>
    <lineage>
        <taxon>Archaea</taxon>
        <taxon>Methanobacteriati</taxon>
        <taxon>Methanobacteriota</taxon>
        <taxon>Stenosarchaea group</taxon>
        <taxon>Halobacteria</taxon>
        <taxon>Halobacteriales</taxon>
        <taxon>Natrialbaceae</taxon>
        <taxon>Natronococcus</taxon>
    </lineage>
</organism>
<accession>L9X975</accession>
<dbReference type="AlphaFoldDB" id="L9X975"/>
<reference evidence="1 2" key="1">
    <citation type="journal article" date="2014" name="PLoS Genet.">
        <title>Phylogenetically driven sequencing of extremely halophilic archaea reveals strategies for static and dynamic osmo-response.</title>
        <authorList>
            <person name="Becker E.A."/>
            <person name="Seitzer P.M."/>
            <person name="Tritt A."/>
            <person name="Larsen D."/>
            <person name="Krusor M."/>
            <person name="Yao A.I."/>
            <person name="Wu D."/>
            <person name="Madern D."/>
            <person name="Eisen J.A."/>
            <person name="Darling A.E."/>
            <person name="Facciotti M.T."/>
        </authorList>
    </citation>
    <scope>NUCLEOTIDE SEQUENCE [LARGE SCALE GENOMIC DNA]</scope>
    <source>
        <strain evidence="1 2">DSM 10524</strain>
    </source>
</reference>
<protein>
    <submittedName>
        <fullName evidence="1">Uncharacterized protein</fullName>
    </submittedName>
</protein>
<dbReference type="Proteomes" id="UP000011688">
    <property type="component" value="Unassembled WGS sequence"/>
</dbReference>
<gene>
    <name evidence="1" type="ORF">C491_09309</name>
</gene>
<sequence>MWFMCYCMVEVRIEFDDDEQYERLKELKTHRGLTWKGLLLEGEKKVREDTPE</sequence>
<evidence type="ECO:0000313" key="1">
    <source>
        <dbReference type="EMBL" id="ELY57981.1"/>
    </source>
</evidence>